<organism evidence="2 3">
    <name type="scientific">Oryza sativa subsp. indica</name>
    <name type="common">Rice</name>
    <dbReference type="NCBI Taxonomy" id="39946"/>
    <lineage>
        <taxon>Eukaryota</taxon>
        <taxon>Viridiplantae</taxon>
        <taxon>Streptophyta</taxon>
        <taxon>Embryophyta</taxon>
        <taxon>Tracheophyta</taxon>
        <taxon>Spermatophyta</taxon>
        <taxon>Magnoliopsida</taxon>
        <taxon>Liliopsida</taxon>
        <taxon>Poales</taxon>
        <taxon>Poaceae</taxon>
        <taxon>BOP clade</taxon>
        <taxon>Oryzoideae</taxon>
        <taxon>Oryzeae</taxon>
        <taxon>Oryzinae</taxon>
        <taxon>Oryza</taxon>
        <taxon>Oryza sativa</taxon>
    </lineage>
</organism>
<dbReference type="HOGENOM" id="CLU_066758_0_0_1"/>
<name>A2YDV6_ORYSI</name>
<proteinExistence type="predicted"/>
<dbReference type="Proteomes" id="UP000007015">
    <property type="component" value="Chromosome 6"/>
</dbReference>
<evidence type="ECO:0000256" key="1">
    <source>
        <dbReference type="SAM" id="MobiDB-lite"/>
    </source>
</evidence>
<gene>
    <name evidence="2" type="ORF">OsI_23291</name>
</gene>
<feature type="compositionally biased region" description="Basic and acidic residues" evidence="1">
    <location>
        <begin position="255"/>
        <end position="266"/>
    </location>
</feature>
<protein>
    <submittedName>
        <fullName evidence="2">Uncharacterized protein</fullName>
    </submittedName>
</protein>
<keyword evidence="3" id="KW-1185">Reference proteome</keyword>
<feature type="region of interest" description="Disordered" evidence="1">
    <location>
        <begin position="192"/>
        <end position="356"/>
    </location>
</feature>
<accession>A2YDV6</accession>
<feature type="compositionally biased region" description="Low complexity" evidence="1">
    <location>
        <begin position="299"/>
        <end position="309"/>
    </location>
</feature>
<reference evidence="2 3" key="1">
    <citation type="journal article" date="2005" name="PLoS Biol.">
        <title>The genomes of Oryza sativa: a history of duplications.</title>
        <authorList>
            <person name="Yu J."/>
            <person name="Wang J."/>
            <person name="Lin W."/>
            <person name="Li S."/>
            <person name="Li H."/>
            <person name="Zhou J."/>
            <person name="Ni P."/>
            <person name="Dong W."/>
            <person name="Hu S."/>
            <person name="Zeng C."/>
            <person name="Zhang J."/>
            <person name="Zhang Y."/>
            <person name="Li R."/>
            <person name="Xu Z."/>
            <person name="Li S."/>
            <person name="Li X."/>
            <person name="Zheng H."/>
            <person name="Cong L."/>
            <person name="Lin L."/>
            <person name="Yin J."/>
            <person name="Geng J."/>
            <person name="Li G."/>
            <person name="Shi J."/>
            <person name="Liu J."/>
            <person name="Lv H."/>
            <person name="Li J."/>
            <person name="Wang J."/>
            <person name="Deng Y."/>
            <person name="Ran L."/>
            <person name="Shi X."/>
            <person name="Wang X."/>
            <person name="Wu Q."/>
            <person name="Li C."/>
            <person name="Ren X."/>
            <person name="Wang J."/>
            <person name="Wang X."/>
            <person name="Li D."/>
            <person name="Liu D."/>
            <person name="Zhang X."/>
            <person name="Ji Z."/>
            <person name="Zhao W."/>
            <person name="Sun Y."/>
            <person name="Zhang Z."/>
            <person name="Bao J."/>
            <person name="Han Y."/>
            <person name="Dong L."/>
            <person name="Ji J."/>
            <person name="Chen P."/>
            <person name="Wu S."/>
            <person name="Liu J."/>
            <person name="Xiao Y."/>
            <person name="Bu D."/>
            <person name="Tan J."/>
            <person name="Yang L."/>
            <person name="Ye C."/>
            <person name="Zhang J."/>
            <person name="Xu J."/>
            <person name="Zhou Y."/>
            <person name="Yu Y."/>
            <person name="Zhang B."/>
            <person name="Zhuang S."/>
            <person name="Wei H."/>
            <person name="Liu B."/>
            <person name="Lei M."/>
            <person name="Yu H."/>
            <person name="Li Y."/>
            <person name="Xu H."/>
            <person name="Wei S."/>
            <person name="He X."/>
            <person name="Fang L."/>
            <person name="Zhang Z."/>
            <person name="Zhang Y."/>
            <person name="Huang X."/>
            <person name="Su Z."/>
            <person name="Tong W."/>
            <person name="Li J."/>
            <person name="Tong Z."/>
            <person name="Li S."/>
            <person name="Ye J."/>
            <person name="Wang L."/>
            <person name="Fang L."/>
            <person name="Lei T."/>
            <person name="Chen C."/>
            <person name="Chen H."/>
            <person name="Xu Z."/>
            <person name="Li H."/>
            <person name="Huang H."/>
            <person name="Zhang F."/>
            <person name="Xu H."/>
            <person name="Li N."/>
            <person name="Zhao C."/>
            <person name="Li S."/>
            <person name="Dong L."/>
            <person name="Huang Y."/>
            <person name="Li L."/>
            <person name="Xi Y."/>
            <person name="Qi Q."/>
            <person name="Li W."/>
            <person name="Zhang B."/>
            <person name="Hu W."/>
            <person name="Zhang Y."/>
            <person name="Tian X."/>
            <person name="Jiao Y."/>
            <person name="Liang X."/>
            <person name="Jin J."/>
            <person name="Gao L."/>
            <person name="Zheng W."/>
            <person name="Hao B."/>
            <person name="Liu S."/>
            <person name="Wang W."/>
            <person name="Yuan L."/>
            <person name="Cao M."/>
            <person name="McDermott J."/>
            <person name="Samudrala R."/>
            <person name="Wang J."/>
            <person name="Wong G.K."/>
            <person name="Yang H."/>
        </authorList>
    </citation>
    <scope>NUCLEOTIDE SEQUENCE [LARGE SCALE GENOMIC DNA]</scope>
    <source>
        <strain evidence="3">cv. 93-11</strain>
    </source>
</reference>
<feature type="compositionally biased region" description="Pro residues" evidence="1">
    <location>
        <begin position="318"/>
        <end position="338"/>
    </location>
</feature>
<dbReference type="EMBL" id="CM000131">
    <property type="protein sequence ID" value="EAZ01267.1"/>
    <property type="molecule type" value="Genomic_DNA"/>
</dbReference>
<dbReference type="Gramene" id="BGIOSGA021083-TA">
    <property type="protein sequence ID" value="BGIOSGA021083-PA"/>
    <property type="gene ID" value="BGIOSGA021083"/>
</dbReference>
<sequence length="356" mass="38396">MQSTEDPHLLSSMTSCGLVGATNPRDIVEHCERPKRGEPQYLTGSLYGRCSSSLAIAAPVITQDPEDCLTLIHRSYIYNVNMAIESAKVLHRQIDSIMVITDGLKPSTLTGSAPGQRLAVTDDFESPVTGEGLSEVRATSNGPQLKPFTGIRIINHSSNNWNNMNITRQNSWVKEDLLAMDLSSLCVTGGKPTHVDAGGDDLGAEETKKRRSTYVDGGSGSSVKKGEGGGDRQPWSPGVLDPVVPNHLETGSGAHHLEAITGDHHRSSGMKKRSPELRTKKIRRRSPASGRGGRGGAMARGRPTAGGEAAEARRRQRSPPPVGRPPLTPPAAPPPPPTQAGRQRHRRWSQRWRPPL</sequence>
<dbReference type="AlphaFoldDB" id="A2YDV6"/>
<evidence type="ECO:0000313" key="2">
    <source>
        <dbReference type="EMBL" id="EAZ01267.1"/>
    </source>
</evidence>
<evidence type="ECO:0000313" key="3">
    <source>
        <dbReference type="Proteomes" id="UP000007015"/>
    </source>
</evidence>
<dbReference type="OMA" id="NMNITRQ"/>